<keyword evidence="5 7" id="KW-0472">Membrane</keyword>
<dbReference type="InterPro" id="IPR050790">
    <property type="entry name" value="ExbB/TolQ_transport"/>
</dbReference>
<dbReference type="OrthoDB" id="5290956at2"/>
<evidence type="ECO:0000256" key="2">
    <source>
        <dbReference type="ARBA" id="ARBA00022475"/>
    </source>
</evidence>
<keyword evidence="4 7" id="KW-1133">Transmembrane helix</keyword>
<dbReference type="AlphaFoldDB" id="A0A401XM26"/>
<feature type="transmembrane region" description="Helical" evidence="7">
    <location>
        <begin position="7"/>
        <end position="26"/>
    </location>
</feature>
<organism evidence="9 10">
    <name type="scientific">Thermaurantimonas aggregans</name>
    <dbReference type="NCBI Taxonomy" id="2173829"/>
    <lineage>
        <taxon>Bacteria</taxon>
        <taxon>Pseudomonadati</taxon>
        <taxon>Bacteroidota</taxon>
        <taxon>Flavobacteriia</taxon>
        <taxon>Flavobacteriales</taxon>
        <taxon>Schleiferiaceae</taxon>
        <taxon>Thermaurantimonas</taxon>
    </lineage>
</organism>
<comment type="subcellular location">
    <subcellularLocation>
        <location evidence="1">Cell membrane</location>
        <topology evidence="1">Multi-pass membrane protein</topology>
    </subcellularLocation>
    <subcellularLocation>
        <location evidence="6">Membrane</location>
        <topology evidence="6">Multi-pass membrane protein</topology>
    </subcellularLocation>
</comment>
<evidence type="ECO:0000256" key="3">
    <source>
        <dbReference type="ARBA" id="ARBA00022692"/>
    </source>
</evidence>
<feature type="transmembrane region" description="Helical" evidence="7">
    <location>
        <begin position="46"/>
        <end position="68"/>
    </location>
</feature>
<comment type="caution">
    <text evidence="9">The sequence shown here is derived from an EMBL/GenBank/DDBJ whole genome shotgun (WGS) entry which is preliminary data.</text>
</comment>
<protein>
    <recommendedName>
        <fullName evidence="8">MotA/TolQ/ExbB proton channel domain-containing protein</fullName>
    </recommendedName>
</protein>
<evidence type="ECO:0000256" key="7">
    <source>
        <dbReference type="SAM" id="Phobius"/>
    </source>
</evidence>
<accession>A0A401XM26</accession>
<evidence type="ECO:0000259" key="8">
    <source>
        <dbReference type="Pfam" id="PF01618"/>
    </source>
</evidence>
<proteinExistence type="inferred from homology"/>
<evidence type="ECO:0000313" key="10">
    <source>
        <dbReference type="Proteomes" id="UP000286715"/>
    </source>
</evidence>
<keyword evidence="10" id="KW-1185">Reference proteome</keyword>
<comment type="similarity">
    <text evidence="6">Belongs to the exbB/tolQ family.</text>
</comment>
<evidence type="ECO:0000313" key="9">
    <source>
        <dbReference type="EMBL" id="GCD78069.1"/>
    </source>
</evidence>
<evidence type="ECO:0000256" key="6">
    <source>
        <dbReference type="RuleBase" id="RU004057"/>
    </source>
</evidence>
<keyword evidence="6" id="KW-0653">Protein transport</keyword>
<dbReference type="Proteomes" id="UP000286715">
    <property type="component" value="Unassembled WGS sequence"/>
</dbReference>
<dbReference type="Pfam" id="PF01618">
    <property type="entry name" value="MotA_ExbB"/>
    <property type="match status" value="1"/>
</dbReference>
<name>A0A401XM26_9FLAO</name>
<dbReference type="GO" id="GO:0017038">
    <property type="term" value="P:protein import"/>
    <property type="evidence" value="ECO:0007669"/>
    <property type="project" value="TreeGrafter"/>
</dbReference>
<keyword evidence="2" id="KW-1003">Cell membrane</keyword>
<evidence type="ECO:0000256" key="4">
    <source>
        <dbReference type="ARBA" id="ARBA00022989"/>
    </source>
</evidence>
<gene>
    <name evidence="9" type="ORF">JCM31826_15510</name>
</gene>
<dbReference type="PANTHER" id="PTHR30625">
    <property type="entry name" value="PROTEIN TOLQ"/>
    <property type="match status" value="1"/>
</dbReference>
<dbReference type="PANTHER" id="PTHR30625:SF11">
    <property type="entry name" value="MOTA_TOLQ_EXBB PROTON CHANNEL DOMAIN-CONTAINING PROTEIN"/>
    <property type="match status" value="1"/>
</dbReference>
<feature type="transmembrane region" description="Helical" evidence="7">
    <location>
        <begin position="202"/>
        <end position="221"/>
    </location>
</feature>
<feature type="transmembrane region" description="Helical" evidence="7">
    <location>
        <begin position="160"/>
        <end position="182"/>
    </location>
</feature>
<evidence type="ECO:0000256" key="1">
    <source>
        <dbReference type="ARBA" id="ARBA00004651"/>
    </source>
</evidence>
<dbReference type="InterPro" id="IPR002898">
    <property type="entry name" value="MotA_ExbB_proton_chnl"/>
</dbReference>
<evidence type="ECO:0000256" key="5">
    <source>
        <dbReference type="ARBA" id="ARBA00023136"/>
    </source>
</evidence>
<reference evidence="9 10" key="1">
    <citation type="submission" date="2018-11" db="EMBL/GenBank/DDBJ databases">
        <title>Schleiferia aggregans sp. nov., a moderately thermophilic heterotrophic bacterium isolated from microbial mats at a terrestrial hot spring.</title>
        <authorList>
            <person name="Iino T."/>
            <person name="Ohkuma M."/>
            <person name="Haruta S."/>
        </authorList>
    </citation>
    <scope>NUCLEOTIDE SEQUENCE [LARGE SCALE GENOMIC DNA]</scope>
    <source>
        <strain evidence="9 10">LA</strain>
    </source>
</reference>
<keyword evidence="6" id="KW-0813">Transport</keyword>
<keyword evidence="3 7" id="KW-0812">Transmembrane</keyword>
<dbReference type="GO" id="GO:0005886">
    <property type="term" value="C:plasma membrane"/>
    <property type="evidence" value="ECO:0007669"/>
    <property type="project" value="UniProtKB-SubCell"/>
</dbReference>
<dbReference type="EMBL" id="BHZE01000015">
    <property type="protein sequence ID" value="GCD78069.1"/>
    <property type="molecule type" value="Genomic_DNA"/>
</dbReference>
<feature type="domain" description="MotA/TolQ/ExbB proton channel" evidence="8">
    <location>
        <begin position="118"/>
        <end position="236"/>
    </location>
</feature>
<sequence>MNNRFTRILISAAAAVVLMVILALFYTTTEEGTGARRIAILLGGELPAGIVQGVTYFIFFFGVMELWAISREITEEEKAYTFRLLPEKEQYVLSPADVAQIKLEAISREKYRKYFLTDMIKKACTKFRANKSTSEALEIVTSQSKINMADAESRQSYIRYAAWAIPSVGFIGTIIGIAQSLGFANEAMTPEGIAKVTSALNIAFDTTLVALFLSLILMLYIHSVQERLERFHIRLEEYVIENLINRIYKE</sequence>
<dbReference type="RefSeq" id="WP_124398131.1">
    <property type="nucleotide sequence ID" value="NZ_BHZE01000015.1"/>
</dbReference>